<protein>
    <submittedName>
        <fullName evidence="11">Homoserine O-acetyltransferase</fullName>
    </submittedName>
</protein>
<evidence type="ECO:0000256" key="1">
    <source>
        <dbReference type="ARBA" id="ARBA00004141"/>
    </source>
</evidence>
<keyword evidence="11" id="KW-0808">Transferase</keyword>
<feature type="transmembrane region" description="Helical" evidence="9">
    <location>
        <begin position="747"/>
        <end position="767"/>
    </location>
</feature>
<dbReference type="GO" id="GO:0009001">
    <property type="term" value="F:serine O-acetyltransferase activity"/>
    <property type="evidence" value="ECO:0007669"/>
    <property type="project" value="TreeGrafter"/>
</dbReference>
<gene>
    <name evidence="11" type="ORF">SBOR_3091</name>
</gene>
<dbReference type="Gene3D" id="3.40.50.1820">
    <property type="entry name" value="alpha/beta hydrolase"/>
    <property type="match status" value="1"/>
</dbReference>
<keyword evidence="7 9" id="KW-0472">Membrane</keyword>
<feature type="transmembrane region" description="Helical" evidence="9">
    <location>
        <begin position="902"/>
        <end position="922"/>
    </location>
</feature>
<dbReference type="HAMAP" id="MF_00296">
    <property type="entry name" value="MetX_acyltransf"/>
    <property type="match status" value="1"/>
</dbReference>
<feature type="transmembrane region" description="Helical" evidence="9">
    <location>
        <begin position="652"/>
        <end position="677"/>
    </location>
</feature>
<feature type="compositionally biased region" description="Basic and acidic residues" evidence="8">
    <location>
        <begin position="390"/>
        <end position="402"/>
    </location>
</feature>
<dbReference type="GO" id="GO:0016020">
    <property type="term" value="C:membrane"/>
    <property type="evidence" value="ECO:0007669"/>
    <property type="project" value="UniProtKB-SubCell"/>
</dbReference>
<name>W9CPN2_SCLBF</name>
<feature type="domain" description="AB hydrolase-1" evidence="10">
    <location>
        <begin position="138"/>
        <end position="483"/>
    </location>
</feature>
<feature type="transmembrane region" description="Helical" evidence="9">
    <location>
        <begin position="874"/>
        <end position="895"/>
    </location>
</feature>
<dbReference type="NCBIfam" id="NF001209">
    <property type="entry name" value="PRK00175.1"/>
    <property type="match status" value="1"/>
</dbReference>
<dbReference type="Pfam" id="PF06027">
    <property type="entry name" value="SLC35F"/>
    <property type="match status" value="1"/>
</dbReference>
<dbReference type="PANTHER" id="PTHR32268">
    <property type="entry name" value="HOMOSERINE O-ACETYLTRANSFERASE"/>
    <property type="match status" value="1"/>
</dbReference>
<keyword evidence="6 9" id="KW-1133">Transmembrane helix</keyword>
<dbReference type="STRING" id="1432307.W9CPN2"/>
<keyword evidence="12" id="KW-1185">Reference proteome</keyword>
<feature type="transmembrane region" description="Helical" evidence="9">
    <location>
        <begin position="840"/>
        <end position="859"/>
    </location>
</feature>
<feature type="region of interest" description="Disordered" evidence="8">
    <location>
        <begin position="591"/>
        <end position="616"/>
    </location>
</feature>
<dbReference type="InterPro" id="IPR009262">
    <property type="entry name" value="SLC35_F1/F2/F6"/>
</dbReference>
<dbReference type="AlphaFoldDB" id="W9CPN2"/>
<proteinExistence type="inferred from homology"/>
<evidence type="ECO:0000256" key="7">
    <source>
        <dbReference type="ARBA" id="ARBA00023136"/>
    </source>
</evidence>
<sequence length="994" mass="109080">MNTTRGLVTAVRTSARSTKTVPRSLRRQSSFKAINLLQKSSQNFSRLYHGSATRNATPASLAEASNPAMAFPCLDALETKSATLEARSLSSGPEPSYTSGATLKYHCDDPLLLDWGGVLRKFDIAYESWGEINADKSNVILLHTGLSASSHAHSTQANPKPGWWEKFIGPDKSLDTSKYHIICTNVIGGCYGSTGPSTIDPADGKRYATRFPILTMEDMVRAQFRLLDGLGITKLYASVGSSMGGMQSLAAGVLFPERVGRVASISGCARSHPYSIAMRHTQRQVLMMDKNWNRGFYYDHIPPHAGMKLAREIATVTYRSGPEWELRFGRRRADPSKQPALCPDFLIETYLDHAGEKFCLEYDPNSLLYVSKAMDLFDLGATNQLGASSRRADNLARRKAGSESESSLGDAACSLTLPESPYEEQPEANGPTDLNTPIEPSSGPPADLVSGMKAMKDHPTLVMGISSDILFPAWQQREVANTLRKAGNTKVSHVELGEDVSQFGHDTFLLDVEHVGGPLKEFLALIVDPDSRTGLLEDTFYPDSNSDISSEYRDDDQDQLEFGTDRARRDNMSSIKGDGAKAIGVETNISSLGGERQTKSSDSAAPGGSGSFERAGDRAAEDQVDAEVLEHAIENLEAKKKAWWAYLLTRDFWIILLLGQILSLCITATNTFTTLLANKGTSIPAFQTLFNYIVLCAIYTTYTIYKYGWRNFLKILWVDGWKYAILSFMDVEGNYFTVLAYRWTNVLSAQLLNFWSIICVVIVSFIFLRVRYKWLQVLAILVCCGGMGILLASDHITGSNGGSPSTMLKGDLFGLAGATLYGLSNVFEEWFVSKRPMYEVLGMLGLFGIIINGITAAIFDRHSFKTAVWDGEVGGYIVGYTLALTLFYTLAPIILRMASAAFFDISLLTANFWGVIIGIKVFGYTVYFLYPIAFVLIILGLFVYFLAGSMLGDAVKPWLGKDQQAGVAGVGTAKLKAIKEARREGLVNTGERMA</sequence>
<dbReference type="GO" id="GO:0005739">
    <property type="term" value="C:mitochondrion"/>
    <property type="evidence" value="ECO:0007669"/>
    <property type="project" value="TreeGrafter"/>
</dbReference>
<dbReference type="InterPro" id="IPR008220">
    <property type="entry name" value="HAT_MetX-like"/>
</dbReference>
<evidence type="ECO:0000256" key="6">
    <source>
        <dbReference type="ARBA" id="ARBA00022989"/>
    </source>
</evidence>
<dbReference type="NCBIfam" id="TIGR01392">
    <property type="entry name" value="homoserO_Ac_trn"/>
    <property type="match status" value="1"/>
</dbReference>
<comment type="similarity">
    <text evidence="3">Belongs to the SLC35F solute transporter family.</text>
</comment>
<dbReference type="SUPFAM" id="SSF53474">
    <property type="entry name" value="alpha/beta-Hydrolases"/>
    <property type="match status" value="1"/>
</dbReference>
<evidence type="ECO:0000259" key="10">
    <source>
        <dbReference type="Pfam" id="PF00561"/>
    </source>
</evidence>
<comment type="subcellular location">
    <subcellularLocation>
        <location evidence="1">Membrane</location>
        <topology evidence="1">Multi-pass membrane protein</topology>
    </subcellularLocation>
</comment>
<dbReference type="HOGENOM" id="CLU_300931_0_0_1"/>
<keyword evidence="4" id="KW-0813">Transport</keyword>
<feature type="transmembrane region" description="Helical" evidence="9">
    <location>
        <begin position="812"/>
        <end position="828"/>
    </location>
</feature>
<accession>W9CPN2</accession>
<feature type="transmembrane region" description="Helical" evidence="9">
    <location>
        <begin position="928"/>
        <end position="947"/>
    </location>
</feature>
<comment type="caution">
    <text evidence="11">The sequence shown here is derived from an EMBL/GenBank/DDBJ whole genome shotgun (WGS) entry which is preliminary data.</text>
</comment>
<dbReference type="GO" id="GO:0004414">
    <property type="term" value="F:homoserine O-acetyltransferase activity"/>
    <property type="evidence" value="ECO:0007669"/>
    <property type="project" value="TreeGrafter"/>
</dbReference>
<evidence type="ECO:0000256" key="3">
    <source>
        <dbReference type="ARBA" id="ARBA00007863"/>
    </source>
</evidence>
<evidence type="ECO:0000256" key="8">
    <source>
        <dbReference type="SAM" id="MobiDB-lite"/>
    </source>
</evidence>
<dbReference type="GO" id="GO:0006535">
    <property type="term" value="P:cysteine biosynthetic process from serine"/>
    <property type="evidence" value="ECO:0007669"/>
    <property type="project" value="TreeGrafter"/>
</dbReference>
<evidence type="ECO:0000256" key="2">
    <source>
        <dbReference type="ARBA" id="ARBA00006886"/>
    </source>
</evidence>
<dbReference type="InterPro" id="IPR029058">
    <property type="entry name" value="AB_hydrolase_fold"/>
</dbReference>
<comment type="similarity">
    <text evidence="2">Belongs to the AB hydrolase superfamily. MetX family.</text>
</comment>
<dbReference type="OrthoDB" id="444135at2759"/>
<dbReference type="InterPro" id="IPR000073">
    <property type="entry name" value="AB_hydrolase_1"/>
</dbReference>
<dbReference type="GO" id="GO:0009092">
    <property type="term" value="P:homoserine metabolic process"/>
    <property type="evidence" value="ECO:0007669"/>
    <property type="project" value="TreeGrafter"/>
</dbReference>
<dbReference type="EMBL" id="AYSA01000134">
    <property type="protein sequence ID" value="ESZ96589.1"/>
    <property type="molecule type" value="Genomic_DNA"/>
</dbReference>
<evidence type="ECO:0000256" key="4">
    <source>
        <dbReference type="ARBA" id="ARBA00022448"/>
    </source>
</evidence>
<evidence type="ECO:0000313" key="12">
    <source>
        <dbReference type="Proteomes" id="UP000019487"/>
    </source>
</evidence>
<dbReference type="GO" id="GO:0009086">
    <property type="term" value="P:methionine biosynthetic process"/>
    <property type="evidence" value="ECO:0007669"/>
    <property type="project" value="TreeGrafter"/>
</dbReference>
<dbReference type="Proteomes" id="UP000019487">
    <property type="component" value="Unassembled WGS sequence"/>
</dbReference>
<evidence type="ECO:0000313" key="11">
    <source>
        <dbReference type="EMBL" id="ESZ96589.1"/>
    </source>
</evidence>
<reference evidence="11 12" key="1">
    <citation type="journal article" date="2014" name="Genome Announc.">
        <title>Draft genome sequence of Sclerotinia borealis, a psychrophilic plant pathogenic fungus.</title>
        <authorList>
            <person name="Mardanov A.V."/>
            <person name="Beletsky A.V."/>
            <person name="Kadnikov V.V."/>
            <person name="Ignatov A.N."/>
            <person name="Ravin N.V."/>
        </authorList>
    </citation>
    <scope>NUCLEOTIDE SEQUENCE [LARGE SCALE GENOMIC DNA]</scope>
    <source>
        <strain evidence="12">F-4157</strain>
    </source>
</reference>
<feature type="transmembrane region" description="Helical" evidence="9">
    <location>
        <begin position="774"/>
        <end position="792"/>
    </location>
</feature>
<evidence type="ECO:0000256" key="5">
    <source>
        <dbReference type="ARBA" id="ARBA00022692"/>
    </source>
</evidence>
<organism evidence="11 12">
    <name type="scientific">Sclerotinia borealis (strain F-4128)</name>
    <dbReference type="NCBI Taxonomy" id="1432307"/>
    <lineage>
        <taxon>Eukaryota</taxon>
        <taxon>Fungi</taxon>
        <taxon>Dikarya</taxon>
        <taxon>Ascomycota</taxon>
        <taxon>Pezizomycotina</taxon>
        <taxon>Leotiomycetes</taxon>
        <taxon>Helotiales</taxon>
        <taxon>Sclerotiniaceae</taxon>
        <taxon>Sclerotinia</taxon>
    </lineage>
</organism>
<dbReference type="Pfam" id="PF00561">
    <property type="entry name" value="Abhydrolase_1"/>
    <property type="match status" value="1"/>
</dbReference>
<feature type="transmembrane region" description="Helical" evidence="9">
    <location>
        <begin position="689"/>
        <end position="708"/>
    </location>
</feature>
<dbReference type="GO" id="GO:0022857">
    <property type="term" value="F:transmembrane transporter activity"/>
    <property type="evidence" value="ECO:0007669"/>
    <property type="project" value="InterPro"/>
</dbReference>
<evidence type="ECO:0000256" key="9">
    <source>
        <dbReference type="SAM" id="Phobius"/>
    </source>
</evidence>
<dbReference type="PANTHER" id="PTHR32268:SF16">
    <property type="entry name" value="SERINE O-SUCCINYLTRANSFERASE"/>
    <property type="match status" value="1"/>
</dbReference>
<feature type="region of interest" description="Disordered" evidence="8">
    <location>
        <begin position="388"/>
        <end position="447"/>
    </location>
</feature>
<keyword evidence="5 9" id="KW-0812">Transmembrane</keyword>